<dbReference type="InterPro" id="IPR037066">
    <property type="entry name" value="Plug_dom_sf"/>
</dbReference>
<evidence type="ECO:0000256" key="7">
    <source>
        <dbReference type="ARBA" id="ARBA00023237"/>
    </source>
</evidence>
<evidence type="ECO:0000256" key="4">
    <source>
        <dbReference type="ARBA" id="ARBA00022692"/>
    </source>
</evidence>
<evidence type="ECO:0000256" key="3">
    <source>
        <dbReference type="ARBA" id="ARBA00022452"/>
    </source>
</evidence>
<dbReference type="Pfam" id="PF14905">
    <property type="entry name" value="OMP_b-brl_3"/>
    <property type="match status" value="1"/>
</dbReference>
<keyword evidence="10" id="KW-1185">Reference proteome</keyword>
<organism evidence="9 10">
    <name type="scientific">Bacteroides helcogenes (strain ATCC 35417 / DSM 20613 / JCM 6297 / CCUG 15421 / P 36-108)</name>
    <dbReference type="NCBI Taxonomy" id="693979"/>
    <lineage>
        <taxon>Bacteria</taxon>
        <taxon>Pseudomonadati</taxon>
        <taxon>Bacteroidota</taxon>
        <taxon>Bacteroidia</taxon>
        <taxon>Bacteroidales</taxon>
        <taxon>Bacteroidaceae</taxon>
        <taxon>Bacteroides</taxon>
    </lineage>
</organism>
<reference evidence="9 10" key="2">
    <citation type="journal article" date="2011" name="Stand. Genomic Sci.">
        <title>Complete genome sequence of Bacteroides helcogenes type strain (P 36-108).</title>
        <authorList>
            <person name="Pati A."/>
            <person name="Gronow S."/>
            <person name="Zeytun A."/>
            <person name="Lapidus A."/>
            <person name="Nolan M."/>
            <person name="Hammon N."/>
            <person name="Deshpande S."/>
            <person name="Cheng J.F."/>
            <person name="Tapia R."/>
            <person name="Han C."/>
            <person name="Goodwin L."/>
            <person name="Pitluck S."/>
            <person name="Liolios K."/>
            <person name="Pagani I."/>
            <person name="Ivanova N."/>
            <person name="Mavromatis K."/>
            <person name="Chen A."/>
            <person name="Palaniappan K."/>
            <person name="Land M."/>
            <person name="Hauser L."/>
            <person name="Chang Y.J."/>
            <person name="Jeffries C.D."/>
            <person name="Detter J.C."/>
            <person name="Brambilla E."/>
            <person name="Rohde M."/>
            <person name="Goker M."/>
            <person name="Woyke T."/>
            <person name="Bristow J."/>
            <person name="Eisen J.A."/>
            <person name="Markowitz V."/>
            <person name="Hugenholtz P."/>
            <person name="Kyrpides N.C."/>
            <person name="Klenk H.P."/>
            <person name="Lucas S."/>
        </authorList>
    </citation>
    <scope>NUCLEOTIDE SEQUENCE [LARGE SCALE GENOMIC DNA]</scope>
    <source>
        <strain evidence="10">ATCC 35417 / DSM 20613 / JCM 6297 / CCUG 15421 / P 36-108</strain>
    </source>
</reference>
<keyword evidence="3" id="KW-1134">Transmembrane beta strand</keyword>
<dbReference type="InterPro" id="IPR008969">
    <property type="entry name" value="CarboxyPept-like_regulatory"/>
</dbReference>
<dbReference type="PANTHER" id="PTHR30069">
    <property type="entry name" value="TONB-DEPENDENT OUTER MEMBRANE RECEPTOR"/>
    <property type="match status" value="1"/>
</dbReference>
<dbReference type="GO" id="GO:0009279">
    <property type="term" value="C:cell outer membrane"/>
    <property type="evidence" value="ECO:0007669"/>
    <property type="project" value="UniProtKB-SubCell"/>
</dbReference>
<dbReference type="eggNOG" id="COG4771">
    <property type="taxonomic scope" value="Bacteria"/>
</dbReference>
<dbReference type="PATRIC" id="fig|693979.3.peg.2785"/>
<evidence type="ECO:0000259" key="8">
    <source>
        <dbReference type="Pfam" id="PF14905"/>
    </source>
</evidence>
<dbReference type="Gene3D" id="2.40.170.20">
    <property type="entry name" value="TonB-dependent receptor, beta-barrel domain"/>
    <property type="match status" value="1"/>
</dbReference>
<dbReference type="GO" id="GO:0044718">
    <property type="term" value="P:siderophore transmembrane transport"/>
    <property type="evidence" value="ECO:0007669"/>
    <property type="project" value="TreeGrafter"/>
</dbReference>
<reference key="1">
    <citation type="submission" date="2010-11" db="EMBL/GenBank/DDBJ databases">
        <title>The complete genome of Bacteroides helcogenes P 36-108.</title>
        <authorList>
            <consortium name="US DOE Joint Genome Institute (JGI-PGF)"/>
            <person name="Lucas S."/>
            <person name="Copeland A."/>
            <person name="Lapidus A."/>
            <person name="Bruce D."/>
            <person name="Goodwin L."/>
            <person name="Pitluck S."/>
            <person name="Kyrpides N."/>
            <person name="Mavromatis K."/>
            <person name="Ivanova N."/>
            <person name="Zeytun A."/>
            <person name="Brettin T."/>
            <person name="Detter J.C."/>
            <person name="Tapia R."/>
            <person name="Han C."/>
            <person name="Land M."/>
            <person name="Hauser L."/>
            <person name="Markowitz V."/>
            <person name="Cheng J.-F."/>
            <person name="Hugenholtz P."/>
            <person name="Woyke T."/>
            <person name="Wu D."/>
            <person name="Gronow S."/>
            <person name="Wellnitz S."/>
            <person name="Brambilla E."/>
            <person name="Klenk H.-P."/>
            <person name="Eisen J.A."/>
        </authorList>
    </citation>
    <scope>NUCLEOTIDE SEQUENCE</scope>
    <source>
        <strain>P 36-108</strain>
    </source>
</reference>
<dbReference type="GO" id="GO:0015344">
    <property type="term" value="F:siderophore uptake transmembrane transporter activity"/>
    <property type="evidence" value="ECO:0007669"/>
    <property type="project" value="TreeGrafter"/>
</dbReference>
<dbReference type="STRING" id="693979.Bache_2660"/>
<keyword evidence="6" id="KW-0472">Membrane</keyword>
<dbReference type="InterPro" id="IPR039426">
    <property type="entry name" value="TonB-dep_rcpt-like"/>
</dbReference>
<keyword evidence="9" id="KW-0675">Receptor</keyword>
<dbReference type="KEGG" id="bhl:Bache_2660"/>
<name>E6SWF0_BACT6</name>
<protein>
    <submittedName>
        <fullName evidence="9">TonB-dependent receptor</fullName>
    </submittedName>
</protein>
<evidence type="ECO:0000256" key="6">
    <source>
        <dbReference type="ARBA" id="ARBA00023136"/>
    </source>
</evidence>
<gene>
    <name evidence="9" type="ordered locus">Bache_2660</name>
</gene>
<dbReference type="Pfam" id="PF13715">
    <property type="entry name" value="CarbopepD_reg_2"/>
    <property type="match status" value="1"/>
</dbReference>
<keyword evidence="7" id="KW-0998">Cell outer membrane</keyword>
<dbReference type="Proteomes" id="UP000008630">
    <property type="component" value="Chromosome"/>
</dbReference>
<dbReference type="HOGENOM" id="CLU_017617_1_0_10"/>
<dbReference type="OrthoDB" id="905812at2"/>
<keyword evidence="2" id="KW-0813">Transport</keyword>
<keyword evidence="4" id="KW-0812">Transmembrane</keyword>
<evidence type="ECO:0000256" key="1">
    <source>
        <dbReference type="ARBA" id="ARBA00004571"/>
    </source>
</evidence>
<dbReference type="EMBL" id="CP002352">
    <property type="protein sequence ID" value="ADV44611.1"/>
    <property type="molecule type" value="Genomic_DNA"/>
</dbReference>
<dbReference type="InterPro" id="IPR041700">
    <property type="entry name" value="OMP_b-brl_3"/>
</dbReference>
<dbReference type="SUPFAM" id="SSF56935">
    <property type="entry name" value="Porins"/>
    <property type="match status" value="1"/>
</dbReference>
<feature type="domain" description="Outer membrane protein beta-barrel" evidence="8">
    <location>
        <begin position="362"/>
        <end position="760"/>
    </location>
</feature>
<keyword evidence="5" id="KW-0732">Signal</keyword>
<accession>E6SWF0</accession>
<evidence type="ECO:0000256" key="2">
    <source>
        <dbReference type="ARBA" id="ARBA00022448"/>
    </source>
</evidence>
<comment type="subcellular location">
    <subcellularLocation>
        <location evidence="1">Cell outer membrane</location>
        <topology evidence="1">Multi-pass membrane protein</topology>
    </subcellularLocation>
</comment>
<evidence type="ECO:0000256" key="5">
    <source>
        <dbReference type="ARBA" id="ARBA00022729"/>
    </source>
</evidence>
<proteinExistence type="predicted"/>
<evidence type="ECO:0000313" key="10">
    <source>
        <dbReference type="Proteomes" id="UP000008630"/>
    </source>
</evidence>
<evidence type="ECO:0000313" key="9">
    <source>
        <dbReference type="EMBL" id="ADV44611.1"/>
    </source>
</evidence>
<dbReference type="RefSeq" id="WP_013548198.1">
    <property type="nucleotide sequence ID" value="NC_014933.1"/>
</dbReference>
<dbReference type="Gene3D" id="2.170.130.10">
    <property type="entry name" value="TonB-dependent receptor, plug domain"/>
    <property type="match status" value="1"/>
</dbReference>
<dbReference type="SUPFAM" id="SSF49464">
    <property type="entry name" value="Carboxypeptidase regulatory domain-like"/>
    <property type="match status" value="1"/>
</dbReference>
<sequence>MKQIIFLLLIAINITDTWAQNIIGNVVDENNNPVVYANIVLQRADSSYLAGTITNENGLFSIPKDSSAKLINISYIGFQSISQRIEKDNLGTIQMRANDQMLQEVVVKGNKPIIKREIDRMVFNVANSPVSQGNNIMDLLRQTPLVKVTDSSIGIIGKSNVKIMLNGKVSYLSANDLVQYLKTLQSDDVSSIEVITTPPSRYEAGGNGGLINIVTKKNPNLGWNGTVGLTYTQRSYAGDGTNAMVNKRSDNSFFSLKVRQSKSKGRVDEAYQILGKNYVQNSVTSRIDDYNNIGANIQYDYNFSPSSTIGAVYDFSYGKTIIDIDNCYSYYNYNQLDSTLTTRSLQDGNTLAHTLNVYYDLKLDSIGKKLGLVANYTHHSPDKEVNFTTFNESSNYSYKVKEPSNVNYTIFTGEANLELPFQSFKIETGVKYSDIANRSDMKYFNYIDNEYVAYSGRCNEFNYDEQTIAGYFSARKQLNKHFSAQAGIRYEHTFVKGVTPHSNIEDVKTDYGKLFPTVYITYKPNSSHNIHLNYAKRINRPYFRAVNPFKWYTNPNNIDEGNPSLRPSFADNFEFGYIFKNNLSFTAYYQKEDNAYGQMLYVNEDNSTYSTYENIYNNKQFGINLNYSLNVFSWWNMYVAGNYIYNKSNIKSGNYTAQNGHSFDYKINNTISFDKEQRFQLYISYTQNMPYRVGVTYDKSYANFSAGLKCSFMDNNLVLNLYGNDLFRQDLVKREKVSANNKQIYDNYYDSRYVRMSIVYKWGNRKLKVQKKNIKFDEKNRL</sequence>
<dbReference type="InterPro" id="IPR036942">
    <property type="entry name" value="Beta-barrel_TonB_sf"/>
</dbReference>
<dbReference type="AlphaFoldDB" id="E6SWF0"/>
<dbReference type="PANTHER" id="PTHR30069:SF29">
    <property type="entry name" value="HEMOGLOBIN AND HEMOGLOBIN-HAPTOGLOBIN-BINDING PROTEIN 1-RELATED"/>
    <property type="match status" value="1"/>
</dbReference>